<evidence type="ECO:0000313" key="16">
    <source>
        <dbReference type="EMBL" id="GLR12966.1"/>
    </source>
</evidence>
<feature type="domain" description="Radical SAM core" evidence="15">
    <location>
        <begin position="70"/>
        <end position="299"/>
    </location>
</feature>
<dbReference type="InterPro" id="IPR006638">
    <property type="entry name" value="Elp3/MiaA/NifB-like_rSAM"/>
</dbReference>
<evidence type="ECO:0000256" key="2">
    <source>
        <dbReference type="ARBA" id="ARBA00004785"/>
    </source>
</evidence>
<dbReference type="PROSITE" id="PS51918">
    <property type="entry name" value="RADICAL_SAM"/>
    <property type="match status" value="1"/>
</dbReference>
<dbReference type="Proteomes" id="UP001156706">
    <property type="component" value="Unassembled WGS sequence"/>
</dbReference>
<protein>
    <recommendedName>
        <fullName evidence="14">Coproporphyrinogen-III oxidase</fullName>
        <ecNumber evidence="14">1.3.98.3</ecNumber>
    </recommendedName>
</protein>
<dbReference type="Pfam" id="PF06969">
    <property type="entry name" value="HemN_C"/>
    <property type="match status" value="1"/>
</dbReference>
<comment type="catalytic activity">
    <reaction evidence="13 14">
        <text>coproporphyrinogen III + 2 S-adenosyl-L-methionine = protoporphyrinogen IX + 2 5'-deoxyadenosine + 2 L-methionine + 2 CO2</text>
        <dbReference type="Rhea" id="RHEA:15425"/>
        <dbReference type="ChEBI" id="CHEBI:16526"/>
        <dbReference type="ChEBI" id="CHEBI:17319"/>
        <dbReference type="ChEBI" id="CHEBI:57307"/>
        <dbReference type="ChEBI" id="CHEBI:57309"/>
        <dbReference type="ChEBI" id="CHEBI:57844"/>
        <dbReference type="ChEBI" id="CHEBI:59789"/>
        <dbReference type="EC" id="1.3.98.3"/>
    </reaction>
</comment>
<keyword evidence="8 14" id="KW-0479">Metal-binding</keyword>
<comment type="caution">
    <text evidence="16">The sequence shown here is derived from an EMBL/GenBank/DDBJ whole genome shotgun (WGS) entry which is preliminary data.</text>
</comment>
<comment type="subunit">
    <text evidence="4">Monomer.</text>
</comment>
<dbReference type="InterPro" id="IPR007197">
    <property type="entry name" value="rSAM"/>
</dbReference>
<dbReference type="Gene3D" id="1.10.10.920">
    <property type="match status" value="1"/>
</dbReference>
<name>A0ABQ5YDC4_9NEIS</name>
<keyword evidence="6 14" id="KW-0963">Cytoplasm</keyword>
<dbReference type="SUPFAM" id="SSF102114">
    <property type="entry name" value="Radical SAM enzymes"/>
    <property type="match status" value="1"/>
</dbReference>
<dbReference type="CDD" id="cd01335">
    <property type="entry name" value="Radical_SAM"/>
    <property type="match status" value="1"/>
</dbReference>
<keyword evidence="17" id="KW-1185">Reference proteome</keyword>
<evidence type="ECO:0000256" key="14">
    <source>
        <dbReference type="PIRNR" id="PIRNR000167"/>
    </source>
</evidence>
<keyword evidence="12 14" id="KW-0627">Porphyrin biosynthesis</keyword>
<dbReference type="NCBIfam" id="TIGR00538">
    <property type="entry name" value="hemN"/>
    <property type="match status" value="1"/>
</dbReference>
<evidence type="ECO:0000256" key="11">
    <source>
        <dbReference type="ARBA" id="ARBA00023014"/>
    </source>
</evidence>
<evidence type="ECO:0000256" key="1">
    <source>
        <dbReference type="ARBA" id="ARBA00004496"/>
    </source>
</evidence>
<comment type="subcellular location">
    <subcellularLocation>
        <location evidence="1 14">Cytoplasm</location>
    </subcellularLocation>
</comment>
<keyword evidence="10 14" id="KW-0408">Iron</keyword>
<evidence type="ECO:0000256" key="4">
    <source>
        <dbReference type="ARBA" id="ARBA00011245"/>
    </source>
</evidence>
<evidence type="ECO:0000256" key="12">
    <source>
        <dbReference type="ARBA" id="ARBA00023244"/>
    </source>
</evidence>
<dbReference type="Gene3D" id="3.30.750.200">
    <property type="match status" value="1"/>
</dbReference>
<accession>A0ABQ5YDC4</accession>
<dbReference type="PIRSF" id="PIRSF000167">
    <property type="entry name" value="HemN"/>
    <property type="match status" value="1"/>
</dbReference>
<organism evidence="16 17">
    <name type="scientific">Chitinimonas prasina</name>
    <dbReference type="NCBI Taxonomy" id="1434937"/>
    <lineage>
        <taxon>Bacteria</taxon>
        <taxon>Pseudomonadati</taxon>
        <taxon>Pseudomonadota</taxon>
        <taxon>Betaproteobacteria</taxon>
        <taxon>Neisseriales</taxon>
        <taxon>Chitinibacteraceae</taxon>
        <taxon>Chitinimonas</taxon>
    </lineage>
</organism>
<keyword evidence="9 14" id="KW-0560">Oxidoreductase</keyword>
<dbReference type="PANTHER" id="PTHR13932">
    <property type="entry name" value="COPROPORPHYRINIGEN III OXIDASE"/>
    <property type="match status" value="1"/>
</dbReference>
<keyword evidence="11 14" id="KW-0411">Iron-sulfur</keyword>
<dbReference type="InterPro" id="IPR034505">
    <property type="entry name" value="Coproporphyrinogen-III_oxidase"/>
</dbReference>
<evidence type="ECO:0000256" key="6">
    <source>
        <dbReference type="ARBA" id="ARBA00022490"/>
    </source>
</evidence>
<dbReference type="SMART" id="SM00729">
    <property type="entry name" value="Elp3"/>
    <property type="match status" value="1"/>
</dbReference>
<keyword evidence="5 14" id="KW-0004">4Fe-4S</keyword>
<reference evidence="17" key="1">
    <citation type="journal article" date="2019" name="Int. J. Syst. Evol. Microbiol.">
        <title>The Global Catalogue of Microorganisms (GCM) 10K type strain sequencing project: providing services to taxonomists for standard genome sequencing and annotation.</title>
        <authorList>
            <consortium name="The Broad Institute Genomics Platform"/>
            <consortium name="The Broad Institute Genome Sequencing Center for Infectious Disease"/>
            <person name="Wu L."/>
            <person name="Ma J."/>
        </authorList>
    </citation>
    <scope>NUCLEOTIDE SEQUENCE [LARGE SCALE GENOMIC DNA]</scope>
    <source>
        <strain evidence="17">NBRC 110044</strain>
    </source>
</reference>
<dbReference type="InterPro" id="IPR004558">
    <property type="entry name" value="Coprogen_oxidase_HemN"/>
</dbReference>
<comment type="similarity">
    <text evidence="3 14">Belongs to the anaerobic coproporphyrinogen-III oxidase family.</text>
</comment>
<dbReference type="PANTHER" id="PTHR13932:SF6">
    <property type="entry name" value="OXYGEN-INDEPENDENT COPROPORPHYRINOGEN III OXIDASE"/>
    <property type="match status" value="1"/>
</dbReference>
<evidence type="ECO:0000259" key="15">
    <source>
        <dbReference type="PROSITE" id="PS51918"/>
    </source>
</evidence>
<gene>
    <name evidence="16" type="primary">hemN</name>
    <name evidence="16" type="ORF">GCM10007907_17560</name>
</gene>
<sequence length="483" mass="53649">MVARMNAPAPTAIKPAPADFDVQGLSFDKSLIERLAGNGPRYTSYPTADHFHAGFDEAAYRAEVARQFPAGQQGPLSLYVHIPFCNTICYYCGCNKIITKNKSHAEVYLDYLDKELALQAPLFAGRARVEQLHFGGGTPTFLSDAQLGRLMQQLRAHFDFAPKDEGEYSIEIDPRKVQPATVAHLGELGFNRMSLGVQDFDPAVQQAVNRIQSEAETLAVIEAARAHGFKSISIDLIYGLPLQTVQGFSATLDKVIAARPDRLSIYNYAHMPQLFKTQRQINEADLPALDTKLDILSLAVSKLAAAGYVYVGMDHFALPDDELAIAQRAGTLHRNFQGYSTRDDIDLLALGVSGISKLGASYSQNVRGTEEYYALLDAGKLPLFRGIALNEDDRLRRSLIQQLMCDFALDFAQLEARWGIRFNEYFAAEQSKLAALADDGLLSLDGQRLQVLPRGRLLIRNIAMIFDRRLQQSQPLQRYSKTI</sequence>
<proteinExistence type="inferred from homology"/>
<evidence type="ECO:0000256" key="13">
    <source>
        <dbReference type="ARBA" id="ARBA00048321"/>
    </source>
</evidence>
<evidence type="ECO:0000313" key="17">
    <source>
        <dbReference type="Proteomes" id="UP001156706"/>
    </source>
</evidence>
<dbReference type="InterPro" id="IPR058240">
    <property type="entry name" value="rSAM_sf"/>
</dbReference>
<evidence type="ECO:0000256" key="8">
    <source>
        <dbReference type="ARBA" id="ARBA00022723"/>
    </source>
</evidence>
<dbReference type="InterPro" id="IPR010723">
    <property type="entry name" value="HemN_C"/>
</dbReference>
<comment type="pathway">
    <text evidence="2 14">Porphyrin-containing compound metabolism; protoporphyrin-IX biosynthesis; protoporphyrinogen-IX from coproporphyrinogen-III (AdoMet route): step 1/1.</text>
</comment>
<evidence type="ECO:0000256" key="5">
    <source>
        <dbReference type="ARBA" id="ARBA00022485"/>
    </source>
</evidence>
<keyword evidence="7 14" id="KW-0949">S-adenosyl-L-methionine</keyword>
<dbReference type="SFLD" id="SFLDG01065">
    <property type="entry name" value="anaerobic_coproporphyrinogen-I"/>
    <property type="match status" value="1"/>
</dbReference>
<evidence type="ECO:0000256" key="3">
    <source>
        <dbReference type="ARBA" id="ARBA00005493"/>
    </source>
</evidence>
<evidence type="ECO:0000256" key="9">
    <source>
        <dbReference type="ARBA" id="ARBA00023002"/>
    </source>
</evidence>
<dbReference type="Pfam" id="PF04055">
    <property type="entry name" value="Radical_SAM"/>
    <property type="match status" value="1"/>
</dbReference>
<evidence type="ECO:0000256" key="10">
    <source>
        <dbReference type="ARBA" id="ARBA00023004"/>
    </source>
</evidence>
<comment type="cofactor">
    <cofactor evidence="14">
        <name>[4Fe-4S] cluster</name>
        <dbReference type="ChEBI" id="CHEBI:49883"/>
    </cofactor>
    <text evidence="14">Binds 1 [4Fe-4S] cluster. The cluster is coordinated with 3 cysteines and an exchangeable S-adenosyl-L-methionine.</text>
</comment>
<evidence type="ECO:0000256" key="7">
    <source>
        <dbReference type="ARBA" id="ARBA00022691"/>
    </source>
</evidence>
<dbReference type="SFLD" id="SFLDS00029">
    <property type="entry name" value="Radical_SAM"/>
    <property type="match status" value="1"/>
</dbReference>
<dbReference type="EMBL" id="BSOG01000002">
    <property type="protein sequence ID" value="GLR12966.1"/>
    <property type="molecule type" value="Genomic_DNA"/>
</dbReference>
<dbReference type="EC" id="1.3.98.3" evidence="14"/>